<accession>A0A9Q1JNF5</accession>
<dbReference type="FunFam" id="3.40.50.2000:FF:000037">
    <property type="entry name" value="Glycosyltransferase"/>
    <property type="match status" value="1"/>
</dbReference>
<evidence type="ECO:0000313" key="4">
    <source>
        <dbReference type="EMBL" id="KAJ8427986.1"/>
    </source>
</evidence>
<dbReference type="Gene3D" id="3.40.50.2000">
    <property type="entry name" value="Glycogen Phosphorylase B"/>
    <property type="match status" value="1"/>
</dbReference>
<keyword evidence="3" id="KW-0808">Transferase</keyword>
<dbReference type="OrthoDB" id="5835829at2759"/>
<sequence length="170" mass="18840">MTVGRKQFQELLLGFEMTKMPFLIVLMPPNGCASIDEALREGFQERVGDRGVVHGGWVQQPQILSHPSVACLVSHCGLGVLWESLMSECQIVLLSQDLDHILNARIMAAQMKVAVEVEKREEDGWVSKESLCKAIKAVMDEESEVGCLVKRNHANAESFPLGKERLVPNA</sequence>
<protein>
    <submittedName>
        <fullName evidence="4">Uncharacterized protein</fullName>
    </submittedName>
</protein>
<gene>
    <name evidence="4" type="ORF">Cgig2_012074</name>
</gene>
<comment type="caution">
    <text evidence="4">The sequence shown here is derived from an EMBL/GenBank/DDBJ whole genome shotgun (WGS) entry which is preliminary data.</text>
</comment>
<evidence type="ECO:0000256" key="2">
    <source>
        <dbReference type="ARBA" id="ARBA00009995"/>
    </source>
</evidence>
<dbReference type="PANTHER" id="PTHR48049">
    <property type="entry name" value="GLYCOSYLTRANSFERASE"/>
    <property type="match status" value="1"/>
</dbReference>
<dbReference type="Pfam" id="PF00201">
    <property type="entry name" value="UDPGT"/>
    <property type="match status" value="1"/>
</dbReference>
<keyword evidence="5" id="KW-1185">Reference proteome</keyword>
<comment type="similarity">
    <text evidence="2">Belongs to the UDP-glycosyltransferase family.</text>
</comment>
<dbReference type="AlphaFoldDB" id="A0A9Q1JNF5"/>
<dbReference type="InterPro" id="IPR050481">
    <property type="entry name" value="UDP-glycosyltransf_plant"/>
</dbReference>
<evidence type="ECO:0000256" key="3">
    <source>
        <dbReference type="ARBA" id="ARBA00022679"/>
    </source>
</evidence>
<evidence type="ECO:0000313" key="5">
    <source>
        <dbReference type="Proteomes" id="UP001153076"/>
    </source>
</evidence>
<proteinExistence type="inferred from homology"/>
<dbReference type="EMBL" id="JAKOGI010001068">
    <property type="protein sequence ID" value="KAJ8427986.1"/>
    <property type="molecule type" value="Genomic_DNA"/>
</dbReference>
<reference evidence="4" key="1">
    <citation type="submission" date="2022-04" db="EMBL/GenBank/DDBJ databases">
        <title>Carnegiea gigantea Genome sequencing and assembly v2.</title>
        <authorList>
            <person name="Copetti D."/>
            <person name="Sanderson M.J."/>
            <person name="Burquez A."/>
            <person name="Wojciechowski M.F."/>
        </authorList>
    </citation>
    <scope>NUCLEOTIDE SEQUENCE</scope>
    <source>
        <strain evidence="4">SGP5-SGP5p</strain>
        <tissue evidence="4">Aerial part</tissue>
    </source>
</reference>
<dbReference type="SUPFAM" id="SSF53756">
    <property type="entry name" value="UDP-Glycosyltransferase/glycogen phosphorylase"/>
    <property type="match status" value="1"/>
</dbReference>
<dbReference type="PANTHER" id="PTHR48049:SF91">
    <property type="entry name" value="UDP-GLYCOSYLTRANSFERASE 79B7-RELATED"/>
    <property type="match status" value="1"/>
</dbReference>
<dbReference type="InterPro" id="IPR002213">
    <property type="entry name" value="UDP_glucos_trans"/>
</dbReference>
<dbReference type="GO" id="GO:0035251">
    <property type="term" value="F:UDP-glucosyltransferase activity"/>
    <property type="evidence" value="ECO:0007669"/>
    <property type="project" value="InterPro"/>
</dbReference>
<organism evidence="4 5">
    <name type="scientific">Carnegiea gigantea</name>
    <dbReference type="NCBI Taxonomy" id="171969"/>
    <lineage>
        <taxon>Eukaryota</taxon>
        <taxon>Viridiplantae</taxon>
        <taxon>Streptophyta</taxon>
        <taxon>Embryophyta</taxon>
        <taxon>Tracheophyta</taxon>
        <taxon>Spermatophyta</taxon>
        <taxon>Magnoliopsida</taxon>
        <taxon>eudicotyledons</taxon>
        <taxon>Gunneridae</taxon>
        <taxon>Pentapetalae</taxon>
        <taxon>Caryophyllales</taxon>
        <taxon>Cactineae</taxon>
        <taxon>Cactaceae</taxon>
        <taxon>Cactoideae</taxon>
        <taxon>Echinocereeae</taxon>
        <taxon>Carnegiea</taxon>
    </lineage>
</organism>
<comment type="pathway">
    <text evidence="1">Secondary metabolite biosynthesis; terpenoid biosynthesis.</text>
</comment>
<evidence type="ECO:0000256" key="1">
    <source>
        <dbReference type="ARBA" id="ARBA00004721"/>
    </source>
</evidence>
<name>A0A9Q1JNF5_9CARY</name>
<dbReference type="Proteomes" id="UP001153076">
    <property type="component" value="Unassembled WGS sequence"/>
</dbReference>